<reference evidence="1" key="1">
    <citation type="submission" date="2019-08" db="EMBL/GenBank/DDBJ databases">
        <authorList>
            <person name="Kucharzyk K."/>
            <person name="Murdoch R.W."/>
            <person name="Higgins S."/>
            <person name="Loffler F."/>
        </authorList>
    </citation>
    <scope>NUCLEOTIDE SEQUENCE</scope>
</reference>
<accession>A0A645JCC3</accession>
<organism evidence="1">
    <name type="scientific">bioreactor metagenome</name>
    <dbReference type="NCBI Taxonomy" id="1076179"/>
    <lineage>
        <taxon>unclassified sequences</taxon>
        <taxon>metagenomes</taxon>
        <taxon>ecological metagenomes</taxon>
    </lineage>
</organism>
<proteinExistence type="predicted"/>
<sequence length="151" mass="15836">MRLHPVIAVVGAQLQKLRQVAVPYIKIDSHGALADTELIDRYGGIVGQADPADHAACRAFKAAYVRTVAAHLAKVQPHAAAVLGHIGKVGDAAVNALQVIRDGINKAAGQLMIGLSGIGQGRGGHRDFQRGEHVIEALRPIQAFFPGFGNG</sequence>
<evidence type="ECO:0000313" key="1">
    <source>
        <dbReference type="EMBL" id="MPN61338.1"/>
    </source>
</evidence>
<comment type="caution">
    <text evidence="1">The sequence shown here is derived from an EMBL/GenBank/DDBJ whole genome shotgun (WGS) entry which is preliminary data.</text>
</comment>
<dbReference type="AlphaFoldDB" id="A0A645JCC3"/>
<name>A0A645JCC3_9ZZZZ</name>
<dbReference type="EMBL" id="VSSQ01137819">
    <property type="protein sequence ID" value="MPN61338.1"/>
    <property type="molecule type" value="Genomic_DNA"/>
</dbReference>
<gene>
    <name evidence="1" type="ORF">SDC9_209074</name>
</gene>
<protein>
    <submittedName>
        <fullName evidence="1">Uncharacterized protein</fullName>
    </submittedName>
</protein>